<dbReference type="Gene3D" id="3.40.50.1820">
    <property type="entry name" value="alpha/beta hydrolase"/>
    <property type="match status" value="1"/>
</dbReference>
<dbReference type="InterPro" id="IPR000383">
    <property type="entry name" value="Xaa-Pro-like_dom"/>
</dbReference>
<evidence type="ECO:0000313" key="3">
    <source>
        <dbReference type="EMBL" id="PZF76696.1"/>
    </source>
</evidence>
<dbReference type="InterPro" id="IPR005674">
    <property type="entry name" value="CocE/Ser_esterase"/>
</dbReference>
<reference evidence="4" key="1">
    <citation type="submission" date="2018-06" db="EMBL/GenBank/DDBJ databases">
        <title>Aestuariibacter litoralis strain KCTC 52945T.</title>
        <authorList>
            <person name="Li X."/>
            <person name="Salam N."/>
            <person name="Li J.-L."/>
            <person name="Chen Y.-M."/>
            <person name="Yang Z.-W."/>
            <person name="Zhang L.-Y."/>
            <person name="Han M.-X."/>
            <person name="Xiao M."/>
            <person name="Li W.-J."/>
        </authorList>
    </citation>
    <scope>NUCLEOTIDE SEQUENCE [LARGE SCALE GENOMIC DNA]</scope>
    <source>
        <strain evidence="4">KCTC 52945</strain>
    </source>
</reference>
<dbReference type="Proteomes" id="UP000248795">
    <property type="component" value="Unassembled WGS sequence"/>
</dbReference>
<dbReference type="Gene3D" id="1.10.3020.10">
    <property type="entry name" value="alpha-amino acid ester hydrolase ( Helical cap domain)"/>
    <property type="match status" value="1"/>
</dbReference>
<evidence type="ECO:0000256" key="1">
    <source>
        <dbReference type="ARBA" id="ARBA00022801"/>
    </source>
</evidence>
<accession>A0A2W2BTC1</accession>
<gene>
    <name evidence="3" type="ORF">DK847_12965</name>
</gene>
<dbReference type="Gene3D" id="2.60.120.260">
    <property type="entry name" value="Galactose-binding domain-like"/>
    <property type="match status" value="1"/>
</dbReference>
<dbReference type="Pfam" id="PF02129">
    <property type="entry name" value="Peptidase_S15"/>
    <property type="match status" value="1"/>
</dbReference>
<organism evidence="3 4">
    <name type="scientific">Aestuariivirga litoralis</name>
    <dbReference type="NCBI Taxonomy" id="2650924"/>
    <lineage>
        <taxon>Bacteria</taxon>
        <taxon>Pseudomonadati</taxon>
        <taxon>Pseudomonadota</taxon>
        <taxon>Alphaproteobacteria</taxon>
        <taxon>Hyphomicrobiales</taxon>
        <taxon>Aestuariivirgaceae</taxon>
        <taxon>Aestuariivirga</taxon>
    </lineage>
</organism>
<keyword evidence="4" id="KW-1185">Reference proteome</keyword>
<dbReference type="InterPro" id="IPR008979">
    <property type="entry name" value="Galactose-bd-like_sf"/>
</dbReference>
<dbReference type="RefSeq" id="WP_111198933.1">
    <property type="nucleotide sequence ID" value="NZ_QKVK01000005.1"/>
</dbReference>
<evidence type="ECO:0000313" key="4">
    <source>
        <dbReference type="Proteomes" id="UP000248795"/>
    </source>
</evidence>
<sequence length="672" mass="76448">MTITTRTDLPYEVTEIENLWIPLSDGTKLAARVWMPEAAEYTPLPALLEYLPYRKRDGTHVRDALTHPYFAGHGYVSVRVDMRGNGDSDGLMADEYTEQEQLDAVEVIDWLSAQPWCNGKVGMFGISWGGFNALQVAALKPDALKAIVTICSTDDRYEDDVHYKGGTVLNEMLGWAATMLAYSSRPPDPLIVGERWREMWMERLENEPFLVIPWLSHPHRDDYWKHGSVCENYSAIEAPTLVVGGWNDAYSNAVPRLMKGLRTTRKAIIGPWAHKYPHFAVPEPRIGFLQECLRWWDQWLKGSNAQISRDPDYRYYVMEPWKPGTFPERIEGRWIGDSFWGFGHIETKKWWLNAGGIGPTAGTETPLSICSRQTTGADGGEYCIIWLGPEFPGDQARDDAQSITFDTPALVTDIDIVGQPAVEIEFSVDKPVAHIAVRLNDVWPSGEVSRITYHLQNLCMRDSREFPMPLEPGKHYRMKIKLDDIAWRVPKGHRLRVAISTSYFPMMWPAPEPVTLTVYAGKSQLHLPLRKDAAGESAVAWAEPEAAPPVDQTEIRTSWNKRETVTDPETGELRIEIVDDFGEQELHPHGLIIGGAGREKYSIMPDDPLSAKMETHWTETRQRGDWSIRTETFGRLTATARHWIVWGRIEAYEGDALVFEKEFNEEIPRLLQ</sequence>
<dbReference type="PANTHER" id="PTHR43056:SF10">
    <property type="entry name" value="COCE_NOND FAMILY, PUTATIVE (AFU_ORTHOLOGUE AFUA_7G00600)-RELATED"/>
    <property type="match status" value="1"/>
</dbReference>
<dbReference type="SUPFAM" id="SSF53474">
    <property type="entry name" value="alpha/beta-Hydrolases"/>
    <property type="match status" value="1"/>
</dbReference>
<dbReference type="SUPFAM" id="SSF49785">
    <property type="entry name" value="Galactose-binding domain-like"/>
    <property type="match status" value="1"/>
</dbReference>
<feature type="domain" description="Xaa-Pro dipeptidyl-peptidase C-terminal" evidence="2">
    <location>
        <begin position="293"/>
        <end position="540"/>
    </location>
</feature>
<keyword evidence="1" id="KW-0378">Hydrolase</keyword>
<name>A0A2W2BTC1_9HYPH</name>
<dbReference type="InterPro" id="IPR029058">
    <property type="entry name" value="AB_hydrolase_fold"/>
</dbReference>
<proteinExistence type="predicted"/>
<dbReference type="AlphaFoldDB" id="A0A2W2BTC1"/>
<dbReference type="GO" id="GO:0008239">
    <property type="term" value="F:dipeptidyl-peptidase activity"/>
    <property type="evidence" value="ECO:0007669"/>
    <property type="project" value="InterPro"/>
</dbReference>
<dbReference type="SMART" id="SM00939">
    <property type="entry name" value="PepX_C"/>
    <property type="match status" value="1"/>
</dbReference>
<dbReference type="InterPro" id="IPR013736">
    <property type="entry name" value="Xaa-Pro_dipept_C"/>
</dbReference>
<protein>
    <submittedName>
        <fullName evidence="3">Peptidase S15</fullName>
    </submittedName>
</protein>
<dbReference type="PANTHER" id="PTHR43056">
    <property type="entry name" value="PEPTIDASE S9 PROLYL OLIGOPEPTIDASE"/>
    <property type="match status" value="1"/>
</dbReference>
<comment type="caution">
    <text evidence="3">The sequence shown here is derived from an EMBL/GenBank/DDBJ whole genome shotgun (WGS) entry which is preliminary data.</text>
</comment>
<dbReference type="Pfam" id="PF08530">
    <property type="entry name" value="PepX_C"/>
    <property type="match status" value="1"/>
</dbReference>
<dbReference type="EMBL" id="QKVK01000005">
    <property type="protein sequence ID" value="PZF76696.1"/>
    <property type="molecule type" value="Genomic_DNA"/>
</dbReference>
<evidence type="ECO:0000259" key="2">
    <source>
        <dbReference type="SMART" id="SM00939"/>
    </source>
</evidence>
<dbReference type="NCBIfam" id="TIGR00976">
    <property type="entry name" value="CocE_NonD"/>
    <property type="match status" value="1"/>
</dbReference>
<dbReference type="InterPro" id="IPR050585">
    <property type="entry name" value="Xaa-Pro_dipeptidyl-ppase/CocE"/>
</dbReference>